<keyword evidence="4 8" id="KW-0863">Zinc-finger</keyword>
<proteinExistence type="predicted"/>
<dbReference type="InterPro" id="IPR001841">
    <property type="entry name" value="Znf_RING"/>
</dbReference>
<feature type="transmembrane region" description="Helical" evidence="10">
    <location>
        <begin position="429"/>
        <end position="457"/>
    </location>
</feature>
<feature type="transmembrane region" description="Helical" evidence="10">
    <location>
        <begin position="186"/>
        <end position="209"/>
    </location>
</feature>
<sequence>MSRGSGTELLVDILCRVPPLLVLDKILCFQFEDGPFENPRDTILILLLLTALAAAMVVLFCLPIQQLQEAYSYLLSLGLLVLCHVWSTKIIAPGSTTFTLNLNYNSSGRRHPLADATSVLLASAVVQISLAQLFIALRTSRPSYQQVENNNRMALVVQLLLYLSFTLPVTHAVLRRVLPDSIPLTLLLSSLLPFLLLVSDWVQGFFYWVMDLPRVLKSEIALFQVVGITDYVSNHWTRLHVPNVLRTMFVVRLLWLVAGFVRVSVHHHFLKTSSIDFYESWEVNWELLYHLLAGSCETWVALLGFSSMLALLTSYLGVVVAWLLDADQEEERNIGTVSSVLFFILALQTGLTGLDTTKRLVRLYRNFCLLSTAILHFVHSTVNPLLMNVSASHSGVLSKHLRLLAMCVVLITFPAWMMFYLWQQHEPSTWLFAVSAFCIEIIIKVLISLTVYTLFMIDAYKETFWEKLDDYVYYVQSFGNTIEFFFGIFLFCNGAWIMMFESGGFIRALMMCIHAYFNIWCQAKDGWKVFINRRHAVARIAALEVASKEQLQAHSDVCAICYQDLKTACITKCRHYFHAVCLRKWLYVQDKCPLCHKIICEAPGSDGSEGTGEGDNDNGDVGGPANNGEIWQQQQWQEAMHHPRQEHQAGGDNRFDVDNFPRQRQRNPMR</sequence>
<dbReference type="SMART" id="SM00184">
    <property type="entry name" value="RING"/>
    <property type="match status" value="1"/>
</dbReference>
<feature type="transmembrane region" description="Helical" evidence="10">
    <location>
        <begin position="43"/>
        <end position="65"/>
    </location>
</feature>
<evidence type="ECO:0000256" key="1">
    <source>
        <dbReference type="ARBA" id="ARBA00004141"/>
    </source>
</evidence>
<dbReference type="GO" id="GO:0008270">
    <property type="term" value="F:zinc ion binding"/>
    <property type="evidence" value="ECO:0007669"/>
    <property type="project" value="UniProtKB-KW"/>
</dbReference>
<evidence type="ECO:0000256" key="3">
    <source>
        <dbReference type="ARBA" id="ARBA00022723"/>
    </source>
</evidence>
<evidence type="ECO:0000256" key="8">
    <source>
        <dbReference type="PROSITE-ProRule" id="PRU00175"/>
    </source>
</evidence>
<dbReference type="InterPro" id="IPR050731">
    <property type="entry name" value="HRD1_E3_ubiq-ligases"/>
</dbReference>
<dbReference type="CDD" id="cd16476">
    <property type="entry name" value="RING-H2_RNF139-like"/>
    <property type="match status" value="1"/>
</dbReference>
<feature type="transmembrane region" description="Helical" evidence="10">
    <location>
        <begin position="402"/>
        <end position="422"/>
    </location>
</feature>
<dbReference type="AlphaFoldDB" id="A0AAN9GKN0"/>
<feature type="region of interest" description="Disordered" evidence="9">
    <location>
        <begin position="605"/>
        <end position="670"/>
    </location>
</feature>
<feature type="transmembrane region" description="Helical" evidence="10">
    <location>
        <begin position="113"/>
        <end position="135"/>
    </location>
</feature>
<evidence type="ECO:0000256" key="5">
    <source>
        <dbReference type="ARBA" id="ARBA00022833"/>
    </source>
</evidence>
<dbReference type="Proteomes" id="UP001374579">
    <property type="component" value="Unassembled WGS sequence"/>
</dbReference>
<evidence type="ECO:0000313" key="13">
    <source>
        <dbReference type="Proteomes" id="UP001374579"/>
    </source>
</evidence>
<organism evidence="12 13">
    <name type="scientific">Littorina saxatilis</name>
    <dbReference type="NCBI Taxonomy" id="31220"/>
    <lineage>
        <taxon>Eukaryota</taxon>
        <taxon>Metazoa</taxon>
        <taxon>Spiralia</taxon>
        <taxon>Lophotrochozoa</taxon>
        <taxon>Mollusca</taxon>
        <taxon>Gastropoda</taxon>
        <taxon>Caenogastropoda</taxon>
        <taxon>Littorinimorpha</taxon>
        <taxon>Littorinoidea</taxon>
        <taxon>Littorinidae</taxon>
        <taxon>Littorina</taxon>
    </lineage>
</organism>
<feature type="transmembrane region" description="Helical" evidence="10">
    <location>
        <begin position="363"/>
        <end position="382"/>
    </location>
</feature>
<keyword evidence="2 10" id="KW-0812">Transmembrane</keyword>
<protein>
    <recommendedName>
        <fullName evidence="11">RING-type domain-containing protein</fullName>
    </recommendedName>
</protein>
<evidence type="ECO:0000256" key="2">
    <source>
        <dbReference type="ARBA" id="ARBA00022692"/>
    </source>
</evidence>
<dbReference type="PANTHER" id="PTHR22763:SF163">
    <property type="entry name" value="E3 UBIQUITIN-PROTEIN LIGASE RNF139"/>
    <property type="match status" value="1"/>
</dbReference>
<comment type="subcellular location">
    <subcellularLocation>
        <location evidence="1">Membrane</location>
        <topology evidence="1">Multi-pass membrane protein</topology>
    </subcellularLocation>
</comment>
<feature type="transmembrane region" description="Helical" evidence="10">
    <location>
        <begin position="299"/>
        <end position="322"/>
    </location>
</feature>
<dbReference type="Pfam" id="PF13923">
    <property type="entry name" value="zf-C3HC4_2"/>
    <property type="match status" value="1"/>
</dbReference>
<dbReference type="InterPro" id="IPR025754">
    <property type="entry name" value="TRC8_N_dom"/>
</dbReference>
<evidence type="ECO:0000256" key="4">
    <source>
        <dbReference type="ARBA" id="ARBA00022771"/>
    </source>
</evidence>
<keyword evidence="7 10" id="KW-0472">Membrane</keyword>
<feature type="domain" description="RING-type" evidence="11">
    <location>
        <begin position="558"/>
        <end position="596"/>
    </location>
</feature>
<dbReference type="PROSITE" id="PS50089">
    <property type="entry name" value="ZF_RING_2"/>
    <property type="match status" value="1"/>
</dbReference>
<feature type="transmembrane region" description="Helical" evidence="10">
    <location>
        <begin position="155"/>
        <end position="174"/>
    </location>
</feature>
<feature type="transmembrane region" description="Helical" evidence="10">
    <location>
        <begin position="71"/>
        <end position="92"/>
    </location>
</feature>
<dbReference type="GO" id="GO:0036503">
    <property type="term" value="P:ERAD pathway"/>
    <property type="evidence" value="ECO:0007669"/>
    <property type="project" value="TreeGrafter"/>
</dbReference>
<dbReference type="GO" id="GO:0036513">
    <property type="term" value="C:Derlin-1 retrotranslocation complex"/>
    <property type="evidence" value="ECO:0007669"/>
    <property type="project" value="TreeGrafter"/>
</dbReference>
<feature type="transmembrane region" description="Helical" evidence="10">
    <location>
        <begin position="477"/>
        <end position="500"/>
    </location>
</feature>
<feature type="compositionally biased region" description="Basic and acidic residues" evidence="9">
    <location>
        <begin position="639"/>
        <end position="661"/>
    </location>
</feature>
<reference evidence="12 13" key="1">
    <citation type="submission" date="2024-02" db="EMBL/GenBank/DDBJ databases">
        <title>Chromosome-scale genome assembly of the rough periwinkle Littorina saxatilis.</title>
        <authorList>
            <person name="De Jode A."/>
            <person name="Faria R."/>
            <person name="Formenti G."/>
            <person name="Sims Y."/>
            <person name="Smith T.P."/>
            <person name="Tracey A."/>
            <person name="Wood J.M.D."/>
            <person name="Zagrodzka Z.B."/>
            <person name="Johannesson K."/>
            <person name="Butlin R.K."/>
            <person name="Leder E.H."/>
        </authorList>
    </citation>
    <scope>NUCLEOTIDE SEQUENCE [LARGE SCALE GENOMIC DNA]</scope>
    <source>
        <strain evidence="12">Snail1</strain>
        <tissue evidence="12">Muscle</tissue>
    </source>
</reference>
<accession>A0AAN9GKN0</accession>
<gene>
    <name evidence="12" type="ORF">V1264_014112</name>
</gene>
<evidence type="ECO:0000313" key="12">
    <source>
        <dbReference type="EMBL" id="KAK7110195.1"/>
    </source>
</evidence>
<keyword evidence="6 10" id="KW-1133">Transmembrane helix</keyword>
<dbReference type="InterPro" id="IPR013083">
    <property type="entry name" value="Znf_RING/FYVE/PHD"/>
</dbReference>
<comment type="caution">
    <text evidence="12">The sequence shown here is derived from an EMBL/GenBank/DDBJ whole genome shotgun (WGS) entry which is preliminary data.</text>
</comment>
<dbReference type="SUPFAM" id="SSF57850">
    <property type="entry name" value="RING/U-box"/>
    <property type="match status" value="1"/>
</dbReference>
<dbReference type="PANTHER" id="PTHR22763">
    <property type="entry name" value="RING ZINC FINGER PROTEIN"/>
    <property type="match status" value="1"/>
</dbReference>
<evidence type="ECO:0000256" key="7">
    <source>
        <dbReference type="ARBA" id="ARBA00023136"/>
    </source>
</evidence>
<dbReference type="Pfam" id="PF13705">
    <property type="entry name" value="TRC8_N"/>
    <property type="match status" value="1"/>
</dbReference>
<evidence type="ECO:0000256" key="6">
    <source>
        <dbReference type="ARBA" id="ARBA00022989"/>
    </source>
</evidence>
<evidence type="ECO:0000256" key="9">
    <source>
        <dbReference type="SAM" id="MobiDB-lite"/>
    </source>
</evidence>
<dbReference type="GO" id="GO:0061630">
    <property type="term" value="F:ubiquitin protein ligase activity"/>
    <property type="evidence" value="ECO:0007669"/>
    <property type="project" value="TreeGrafter"/>
</dbReference>
<dbReference type="EMBL" id="JBAMIC010000003">
    <property type="protein sequence ID" value="KAK7110195.1"/>
    <property type="molecule type" value="Genomic_DNA"/>
</dbReference>
<keyword evidence="5" id="KW-0862">Zinc</keyword>
<evidence type="ECO:0000259" key="11">
    <source>
        <dbReference type="PROSITE" id="PS50089"/>
    </source>
</evidence>
<evidence type="ECO:0000256" key="10">
    <source>
        <dbReference type="SAM" id="Phobius"/>
    </source>
</evidence>
<dbReference type="Gene3D" id="3.30.40.10">
    <property type="entry name" value="Zinc/RING finger domain, C3HC4 (zinc finger)"/>
    <property type="match status" value="1"/>
</dbReference>
<keyword evidence="13" id="KW-1185">Reference proteome</keyword>
<name>A0AAN9GKN0_9CAEN</name>
<keyword evidence="3" id="KW-0479">Metal-binding</keyword>
<dbReference type="GO" id="GO:0043161">
    <property type="term" value="P:proteasome-mediated ubiquitin-dependent protein catabolic process"/>
    <property type="evidence" value="ECO:0007669"/>
    <property type="project" value="TreeGrafter"/>
</dbReference>
<feature type="transmembrane region" description="Helical" evidence="10">
    <location>
        <begin position="334"/>
        <end position="351"/>
    </location>
</feature>